<gene>
    <name evidence="1" type="primary">Acey_s0125.g1274</name>
    <name evidence="1" type="ORF">Y032_0125g1274</name>
</gene>
<keyword evidence="2" id="KW-1185">Reference proteome</keyword>
<sequence>MSSASDMLVGLLHERRVLQERQRLKLCRRPFMTTSPSLLVSTPTTSKQPAMKSCSGHVNIYEVTQEYSVLEESLWEW</sequence>
<dbReference type="Proteomes" id="UP000024635">
    <property type="component" value="Unassembled WGS sequence"/>
</dbReference>
<proteinExistence type="predicted"/>
<dbReference type="AlphaFoldDB" id="A0A016T8W4"/>
<comment type="caution">
    <text evidence="1">The sequence shown here is derived from an EMBL/GenBank/DDBJ whole genome shotgun (WGS) entry which is preliminary data.</text>
</comment>
<reference evidence="2" key="1">
    <citation type="journal article" date="2015" name="Nat. Genet.">
        <title>The genome and transcriptome of the zoonotic hookworm Ancylostoma ceylanicum identify infection-specific gene families.</title>
        <authorList>
            <person name="Schwarz E.M."/>
            <person name="Hu Y."/>
            <person name="Antoshechkin I."/>
            <person name="Miller M.M."/>
            <person name="Sternberg P.W."/>
            <person name="Aroian R.V."/>
        </authorList>
    </citation>
    <scope>NUCLEOTIDE SEQUENCE</scope>
    <source>
        <strain evidence="2">HY135</strain>
    </source>
</reference>
<evidence type="ECO:0000313" key="2">
    <source>
        <dbReference type="Proteomes" id="UP000024635"/>
    </source>
</evidence>
<dbReference type="EMBL" id="JARK01001461">
    <property type="protein sequence ID" value="EYB99076.1"/>
    <property type="molecule type" value="Genomic_DNA"/>
</dbReference>
<organism evidence="1 2">
    <name type="scientific">Ancylostoma ceylanicum</name>
    <dbReference type="NCBI Taxonomy" id="53326"/>
    <lineage>
        <taxon>Eukaryota</taxon>
        <taxon>Metazoa</taxon>
        <taxon>Ecdysozoa</taxon>
        <taxon>Nematoda</taxon>
        <taxon>Chromadorea</taxon>
        <taxon>Rhabditida</taxon>
        <taxon>Rhabditina</taxon>
        <taxon>Rhabditomorpha</taxon>
        <taxon>Strongyloidea</taxon>
        <taxon>Ancylostomatidae</taxon>
        <taxon>Ancylostomatinae</taxon>
        <taxon>Ancylostoma</taxon>
    </lineage>
</organism>
<evidence type="ECO:0000313" key="1">
    <source>
        <dbReference type="EMBL" id="EYB99076.1"/>
    </source>
</evidence>
<protein>
    <submittedName>
        <fullName evidence="1">Uncharacterized protein</fullName>
    </submittedName>
</protein>
<accession>A0A016T8W4</accession>
<name>A0A016T8W4_9BILA</name>